<dbReference type="GO" id="GO:0016747">
    <property type="term" value="F:acyltransferase activity, transferring groups other than amino-acyl groups"/>
    <property type="evidence" value="ECO:0007669"/>
    <property type="project" value="InterPro"/>
</dbReference>
<sequence>MQSQNSIISFLQAFGILLVVVGHSFYGCPDNPIHTWIYSFHMPLFMFISGYLLKYTMSIKGNQLTEIPLYGQGGFITKKIERLLTPYFVISSWAFILKILLNRFSASPVDLSFTYYGKMLLYPWSNIIIYFWFLPTLFLIFMIVVYGKRIMKYIKWKIPAWSILCMLLLLHIFNPLSEVSLLNISGVIGYLVYFAFGYYFYWSNIEHKLSSSLITASITFILSIIFLYLPFFKGKDVLTAFNGILMSISLSQLYITHNWKFFHHLFGASYAIYLFSWFPQVLSQRIFLNIIHAPWPIESCMSILSGIYIPLWIYKWIVKNKNKKWGKAIAKLTGQ</sequence>
<dbReference type="KEGG" id="bcel:BcellWH2_05229"/>
<dbReference type="PANTHER" id="PTHR37312">
    <property type="entry name" value="MEMBRANE-BOUND ACYLTRANSFERASE YKRP-RELATED"/>
    <property type="match status" value="1"/>
</dbReference>
<gene>
    <name evidence="3" type="ORF">BcellWH2_05229</name>
</gene>
<dbReference type="InterPro" id="IPR002656">
    <property type="entry name" value="Acyl_transf_3_dom"/>
</dbReference>
<evidence type="ECO:0000259" key="2">
    <source>
        <dbReference type="Pfam" id="PF01757"/>
    </source>
</evidence>
<keyword evidence="3" id="KW-0012">Acyltransferase</keyword>
<dbReference type="Pfam" id="PF01757">
    <property type="entry name" value="Acyl_transf_3"/>
    <property type="match status" value="1"/>
</dbReference>
<feature type="transmembrane region" description="Helical" evidence="1">
    <location>
        <begin position="83"/>
        <end position="101"/>
    </location>
</feature>
<protein>
    <submittedName>
        <fullName evidence="3">Acyltransferase family protein</fullName>
    </submittedName>
</protein>
<feature type="transmembrane region" description="Helical" evidence="1">
    <location>
        <begin position="262"/>
        <end position="282"/>
    </location>
</feature>
<dbReference type="InterPro" id="IPR052734">
    <property type="entry name" value="Nod_factor_acetyltransferase"/>
</dbReference>
<dbReference type="PATRIC" id="fig|246787.4.peg.5398"/>
<dbReference type="RefSeq" id="WP_029428215.1">
    <property type="nucleotide sequence ID" value="NZ_CP012801.1"/>
</dbReference>
<keyword evidence="1" id="KW-1133">Transmembrane helix</keyword>
<proteinExistence type="predicted"/>
<feature type="transmembrane region" description="Helical" evidence="1">
    <location>
        <begin position="158"/>
        <end position="176"/>
    </location>
</feature>
<feature type="transmembrane region" description="Helical" evidence="1">
    <location>
        <begin position="237"/>
        <end position="255"/>
    </location>
</feature>
<dbReference type="PANTHER" id="PTHR37312:SF1">
    <property type="entry name" value="MEMBRANE-BOUND ACYLTRANSFERASE YKRP-RELATED"/>
    <property type="match status" value="1"/>
</dbReference>
<reference evidence="3 4" key="1">
    <citation type="journal article" date="2015" name="Science">
        <title>Genetic determinants of in vivo fitness and diet responsiveness in multiple human gut Bacteroides.</title>
        <authorList>
            <person name="Wu M."/>
            <person name="McNulty N.P."/>
            <person name="Rodionov D.A."/>
            <person name="Khoroshkin M.S."/>
            <person name="Griffin N.W."/>
            <person name="Cheng J."/>
            <person name="Latreille P."/>
            <person name="Kerstetter R.A."/>
            <person name="Terrapon N."/>
            <person name="Henrissat B."/>
            <person name="Osterman A.L."/>
            <person name="Gordon J.I."/>
        </authorList>
    </citation>
    <scope>NUCLEOTIDE SEQUENCE [LARGE SCALE GENOMIC DNA]</scope>
    <source>
        <strain evidence="3 4">WH2</strain>
    </source>
</reference>
<feature type="transmembrane region" description="Helical" evidence="1">
    <location>
        <begin position="213"/>
        <end position="231"/>
    </location>
</feature>
<organism evidence="3 4">
    <name type="scientific">Bacteroides cellulosilyticus</name>
    <dbReference type="NCBI Taxonomy" id="246787"/>
    <lineage>
        <taxon>Bacteria</taxon>
        <taxon>Pseudomonadati</taxon>
        <taxon>Bacteroidota</taxon>
        <taxon>Bacteroidia</taxon>
        <taxon>Bacteroidales</taxon>
        <taxon>Bacteroidaceae</taxon>
        <taxon>Bacteroides</taxon>
    </lineage>
</organism>
<feature type="transmembrane region" description="Helical" evidence="1">
    <location>
        <begin position="182"/>
        <end position="201"/>
    </location>
</feature>
<feature type="transmembrane region" description="Helical" evidence="1">
    <location>
        <begin position="7"/>
        <end position="27"/>
    </location>
</feature>
<dbReference type="AlphaFoldDB" id="A0A0P0GIM8"/>
<dbReference type="EMBL" id="CP012801">
    <property type="protein sequence ID" value="ALJ62431.1"/>
    <property type="molecule type" value="Genomic_DNA"/>
</dbReference>
<keyword evidence="1" id="KW-0472">Membrane</keyword>
<evidence type="ECO:0000256" key="1">
    <source>
        <dbReference type="SAM" id="Phobius"/>
    </source>
</evidence>
<evidence type="ECO:0000313" key="4">
    <source>
        <dbReference type="Proteomes" id="UP000061809"/>
    </source>
</evidence>
<accession>A0A0P0GIM8</accession>
<feature type="domain" description="Acyltransferase 3" evidence="2">
    <location>
        <begin position="8"/>
        <end position="314"/>
    </location>
</feature>
<keyword evidence="1" id="KW-0812">Transmembrane</keyword>
<keyword evidence="3" id="KW-0808">Transferase</keyword>
<feature type="transmembrane region" description="Helical" evidence="1">
    <location>
        <begin position="294"/>
        <end position="314"/>
    </location>
</feature>
<evidence type="ECO:0000313" key="3">
    <source>
        <dbReference type="EMBL" id="ALJ62431.1"/>
    </source>
</evidence>
<dbReference type="Proteomes" id="UP000061809">
    <property type="component" value="Chromosome"/>
</dbReference>
<feature type="transmembrane region" description="Helical" evidence="1">
    <location>
        <begin position="121"/>
        <end position="146"/>
    </location>
</feature>
<name>A0A0P0GIM8_9BACE</name>
<feature type="transmembrane region" description="Helical" evidence="1">
    <location>
        <begin position="33"/>
        <end position="53"/>
    </location>
</feature>